<feature type="transmembrane region" description="Helical" evidence="1">
    <location>
        <begin position="35"/>
        <end position="56"/>
    </location>
</feature>
<comment type="caution">
    <text evidence="2">The sequence shown here is derived from an EMBL/GenBank/DDBJ whole genome shotgun (WGS) entry which is preliminary data.</text>
</comment>
<keyword evidence="1" id="KW-0472">Membrane</keyword>
<gene>
    <name evidence="2" type="ORF">yberc0001_10320</name>
</gene>
<evidence type="ECO:0000313" key="3">
    <source>
        <dbReference type="Proteomes" id="UP000010319"/>
    </source>
</evidence>
<name>A0ABM9Y3U1_YERBE</name>
<proteinExistence type="predicted"/>
<accession>A0ABM9Y3U1</accession>
<organism evidence="2 3">
    <name type="scientific">Yersinia bercovieri ATCC 43970</name>
    <dbReference type="NCBI Taxonomy" id="349968"/>
    <lineage>
        <taxon>Bacteria</taxon>
        <taxon>Pseudomonadati</taxon>
        <taxon>Pseudomonadota</taxon>
        <taxon>Gammaproteobacteria</taxon>
        <taxon>Enterobacterales</taxon>
        <taxon>Yersiniaceae</taxon>
        <taxon>Yersinia</taxon>
    </lineage>
</organism>
<keyword evidence="1" id="KW-1133">Transmembrane helix</keyword>
<evidence type="ECO:0000256" key="1">
    <source>
        <dbReference type="SAM" id="Phobius"/>
    </source>
</evidence>
<keyword evidence="1" id="KW-0812">Transmembrane</keyword>
<dbReference type="Proteomes" id="UP000010319">
    <property type="component" value="Unassembled WGS sequence"/>
</dbReference>
<dbReference type="EMBL" id="AALC02000002">
    <property type="protein sequence ID" value="EEQ08386.1"/>
    <property type="molecule type" value="Genomic_DNA"/>
</dbReference>
<sequence>MLLFVAQFLTLTASFSILAAPIVMADIVGRLAKSGMLIICRAYAFPRLLCSLFLNYRAFI</sequence>
<protein>
    <submittedName>
        <fullName evidence="2">Uncharacterized protein</fullName>
    </submittedName>
</protein>
<evidence type="ECO:0000313" key="2">
    <source>
        <dbReference type="EMBL" id="EEQ08386.1"/>
    </source>
</evidence>
<keyword evidence="3" id="KW-1185">Reference proteome</keyword>
<reference evidence="2" key="1">
    <citation type="submission" date="2008-12" db="EMBL/GenBank/DDBJ databases">
        <title>Annotation of the Yersinia bercovieri ATCC 43970 genome.</title>
        <authorList>
            <person name="Read T.D."/>
            <person name="Akmal A."/>
            <person name="Bishop-Lilly K."/>
            <person name="Chen P.E."/>
            <person name="Cook C."/>
            <person name="Kiley M.P."/>
            <person name="Lentz S."/>
            <person name="Mateczun A."/>
            <person name="Nagarajan N."/>
            <person name="Nolan N."/>
            <person name="Osborne B.I."/>
            <person name="Pop M."/>
            <person name="Sozhamannan S."/>
            <person name="Stewart A.C."/>
            <person name="Sulakvelidze A."/>
            <person name="Thomason B."/>
            <person name="Willner K."/>
            <person name="Zwick M.E."/>
        </authorList>
    </citation>
    <scope>NUCLEOTIDE SEQUENCE [LARGE SCALE GENOMIC DNA]</scope>
    <source>
        <strain evidence="2">ATCC 43970</strain>
    </source>
</reference>